<reference evidence="5" key="1">
    <citation type="submission" date="2020-05" db="EMBL/GenBank/DDBJ databases">
        <title>Phylogenomic resolution of chytrid fungi.</title>
        <authorList>
            <person name="Stajich J.E."/>
            <person name="Amses K."/>
            <person name="Simmons R."/>
            <person name="Seto K."/>
            <person name="Myers J."/>
            <person name="Bonds A."/>
            <person name="Quandt C.A."/>
            <person name="Barry K."/>
            <person name="Liu P."/>
            <person name="Grigoriev I."/>
            <person name="Longcore J.E."/>
            <person name="James T.Y."/>
        </authorList>
    </citation>
    <scope>NUCLEOTIDE SEQUENCE</scope>
    <source>
        <strain evidence="5">PLAUS21</strain>
    </source>
</reference>
<feature type="compositionally biased region" description="Basic residues" evidence="3">
    <location>
        <begin position="295"/>
        <end position="317"/>
    </location>
</feature>
<feature type="region of interest" description="Disordered" evidence="3">
    <location>
        <begin position="290"/>
        <end position="317"/>
    </location>
</feature>
<dbReference type="CDD" id="cd00590">
    <property type="entry name" value="RRM_SF"/>
    <property type="match status" value="1"/>
</dbReference>
<dbReference type="InterPro" id="IPR006630">
    <property type="entry name" value="La_HTH"/>
</dbReference>
<feature type="domain" description="HTH La-type RNA-binding" evidence="4">
    <location>
        <begin position="3"/>
        <end position="101"/>
    </location>
</feature>
<evidence type="ECO:0000256" key="1">
    <source>
        <dbReference type="ARBA" id="ARBA00022884"/>
    </source>
</evidence>
<protein>
    <recommendedName>
        <fullName evidence="4">HTH La-type RNA-binding domain-containing protein</fullName>
    </recommendedName>
</protein>
<sequence length="333" mass="38133">MDTDFSADKQTTLFLLIIKYFSKENFKSLASSVPKTFDNSPLLHQGWIPISHICQINKVKKLISNENDLVSTLAKFNSKYFEMNQGYIKRTAEYEADAVIKEFLDWNVLSSCALHCSGLSCTTEELKEYFSKYGKVVNCARTNDGYLIEFDSASAMEKALLVDHVYEDEPIHVRVQAIQNQVKSLLPLQNQNKILEFELHGDTETLTKQQLKDYLDRLAQVADLDYEPGKTRGTIKFKQSVAQEIIKVAQKQGELVVQDVSIKLLPVTAQQELLCWKVFEEKQKLKPVVMEKKPTKQKLSKKEKKGRVGKQVKKQPKKIKVDDMDKLIAAMDF</sequence>
<keyword evidence="1 2" id="KW-0694">RNA-binding</keyword>
<evidence type="ECO:0000256" key="3">
    <source>
        <dbReference type="SAM" id="MobiDB-lite"/>
    </source>
</evidence>
<evidence type="ECO:0000313" key="5">
    <source>
        <dbReference type="EMBL" id="KAJ3257540.1"/>
    </source>
</evidence>
<dbReference type="Pfam" id="PF08777">
    <property type="entry name" value="RRM_3"/>
    <property type="match status" value="1"/>
</dbReference>
<dbReference type="AlphaFoldDB" id="A0AAD5UJD4"/>
<dbReference type="GO" id="GO:0003723">
    <property type="term" value="F:RNA binding"/>
    <property type="evidence" value="ECO:0007669"/>
    <property type="project" value="UniProtKB-UniRule"/>
</dbReference>
<dbReference type="EMBL" id="JADGKB010000037">
    <property type="protein sequence ID" value="KAJ3257540.1"/>
    <property type="molecule type" value="Genomic_DNA"/>
</dbReference>
<dbReference type="Proteomes" id="UP001210925">
    <property type="component" value="Unassembled WGS sequence"/>
</dbReference>
<proteinExistence type="predicted"/>
<dbReference type="InterPro" id="IPR014886">
    <property type="entry name" value="La_xRRM"/>
</dbReference>
<keyword evidence="6" id="KW-1185">Reference proteome</keyword>
<dbReference type="InterPro" id="IPR035979">
    <property type="entry name" value="RBD_domain_sf"/>
</dbReference>
<comment type="caution">
    <text evidence="5">The sequence shown here is derived from an EMBL/GenBank/DDBJ whole genome shotgun (WGS) entry which is preliminary data.</text>
</comment>
<dbReference type="PROSITE" id="PS50961">
    <property type="entry name" value="HTH_LA"/>
    <property type="match status" value="1"/>
</dbReference>
<gene>
    <name evidence="5" type="ORF">HK103_004449</name>
</gene>
<dbReference type="Pfam" id="PF00076">
    <property type="entry name" value="RRM_1"/>
    <property type="match status" value="1"/>
</dbReference>
<dbReference type="InterPro" id="IPR000504">
    <property type="entry name" value="RRM_dom"/>
</dbReference>
<evidence type="ECO:0000256" key="2">
    <source>
        <dbReference type="PROSITE-ProRule" id="PRU00332"/>
    </source>
</evidence>
<dbReference type="SUPFAM" id="SSF54928">
    <property type="entry name" value="RNA-binding domain, RBD"/>
    <property type="match status" value="1"/>
</dbReference>
<evidence type="ECO:0000259" key="4">
    <source>
        <dbReference type="PROSITE" id="PS50961"/>
    </source>
</evidence>
<organism evidence="5 6">
    <name type="scientific">Boothiomyces macroporosus</name>
    <dbReference type="NCBI Taxonomy" id="261099"/>
    <lineage>
        <taxon>Eukaryota</taxon>
        <taxon>Fungi</taxon>
        <taxon>Fungi incertae sedis</taxon>
        <taxon>Chytridiomycota</taxon>
        <taxon>Chytridiomycota incertae sedis</taxon>
        <taxon>Chytridiomycetes</taxon>
        <taxon>Rhizophydiales</taxon>
        <taxon>Terramycetaceae</taxon>
        <taxon>Boothiomyces</taxon>
    </lineage>
</organism>
<dbReference type="Gene3D" id="3.30.70.330">
    <property type="match status" value="2"/>
</dbReference>
<accession>A0AAD5UJD4</accession>
<dbReference type="InterPro" id="IPR012677">
    <property type="entry name" value="Nucleotide-bd_a/b_plait_sf"/>
</dbReference>
<name>A0AAD5UJD4_9FUNG</name>
<evidence type="ECO:0000313" key="6">
    <source>
        <dbReference type="Proteomes" id="UP001210925"/>
    </source>
</evidence>
<dbReference type="SMART" id="SM00360">
    <property type="entry name" value="RRM"/>
    <property type="match status" value="1"/>
</dbReference>